<feature type="region of interest" description="Disordered" evidence="2">
    <location>
        <begin position="1"/>
        <end position="49"/>
    </location>
</feature>
<evidence type="ECO:0000313" key="4">
    <source>
        <dbReference type="Proteomes" id="UP001148018"/>
    </source>
</evidence>
<name>A0A9Q0ELN7_9TELE</name>
<organism evidence="3 4">
    <name type="scientific">Muraenolepis orangiensis</name>
    <name type="common">Patagonian moray cod</name>
    <dbReference type="NCBI Taxonomy" id="630683"/>
    <lineage>
        <taxon>Eukaryota</taxon>
        <taxon>Metazoa</taxon>
        <taxon>Chordata</taxon>
        <taxon>Craniata</taxon>
        <taxon>Vertebrata</taxon>
        <taxon>Euteleostomi</taxon>
        <taxon>Actinopterygii</taxon>
        <taxon>Neopterygii</taxon>
        <taxon>Teleostei</taxon>
        <taxon>Neoteleostei</taxon>
        <taxon>Acanthomorphata</taxon>
        <taxon>Zeiogadaria</taxon>
        <taxon>Gadariae</taxon>
        <taxon>Gadiformes</taxon>
        <taxon>Muraenolepidoidei</taxon>
        <taxon>Muraenolepididae</taxon>
        <taxon>Muraenolepis</taxon>
    </lineage>
</organism>
<dbReference type="PANTHER" id="PTHR18950">
    <property type="entry name" value="PROGESTERONE-INDUCED BLOCKING FACTOR 1"/>
    <property type="match status" value="1"/>
</dbReference>
<dbReference type="GO" id="GO:0060271">
    <property type="term" value="P:cilium assembly"/>
    <property type="evidence" value="ECO:0007669"/>
    <property type="project" value="TreeGrafter"/>
</dbReference>
<dbReference type="AlphaFoldDB" id="A0A9Q0ELN7"/>
<evidence type="ECO:0000313" key="3">
    <source>
        <dbReference type="EMBL" id="KAJ3609937.1"/>
    </source>
</evidence>
<proteinExistence type="predicted"/>
<evidence type="ECO:0008006" key="5">
    <source>
        <dbReference type="Google" id="ProtNLM"/>
    </source>
</evidence>
<dbReference type="InterPro" id="IPR026205">
    <property type="entry name" value="PIBF1"/>
</dbReference>
<gene>
    <name evidence="3" type="ORF">NHX12_022031</name>
</gene>
<evidence type="ECO:0000256" key="1">
    <source>
        <dbReference type="SAM" id="Coils"/>
    </source>
</evidence>
<dbReference type="PANTHER" id="PTHR18950:SF0">
    <property type="entry name" value="PROGESTERONE IMMUNOMODULATORY BINDING FACTOR 1"/>
    <property type="match status" value="1"/>
</dbReference>
<dbReference type="Gene3D" id="1.20.5.1160">
    <property type="entry name" value="Vasodilator-stimulated phosphoprotein"/>
    <property type="match status" value="1"/>
</dbReference>
<dbReference type="EMBL" id="JANIIK010000038">
    <property type="protein sequence ID" value="KAJ3609937.1"/>
    <property type="molecule type" value="Genomic_DNA"/>
</dbReference>
<comment type="caution">
    <text evidence="3">The sequence shown here is derived from an EMBL/GenBank/DDBJ whole genome shotgun (WGS) entry which is preliminary data.</text>
</comment>
<feature type="coiled-coil region" evidence="1">
    <location>
        <begin position="313"/>
        <end position="409"/>
    </location>
</feature>
<feature type="compositionally biased region" description="Basic and acidic residues" evidence="2">
    <location>
        <begin position="694"/>
        <end position="703"/>
    </location>
</feature>
<protein>
    <recommendedName>
        <fullName evidence="5">Progesterone immunomodulatory binding factor 1</fullName>
    </recommendedName>
</protein>
<reference evidence="3" key="1">
    <citation type="submission" date="2022-07" db="EMBL/GenBank/DDBJ databases">
        <title>Chromosome-level genome of Muraenolepis orangiensis.</title>
        <authorList>
            <person name="Kim J."/>
        </authorList>
    </citation>
    <scope>NUCLEOTIDE SEQUENCE</scope>
    <source>
        <strain evidence="3">KU_S4_2022</strain>
        <tissue evidence="3">Muscle</tissue>
    </source>
</reference>
<accession>A0A9Q0ELN7</accession>
<feature type="coiled-coil region" evidence="1">
    <location>
        <begin position="467"/>
        <end position="539"/>
    </location>
</feature>
<evidence type="ECO:0000256" key="2">
    <source>
        <dbReference type="SAM" id="MobiDB-lite"/>
    </source>
</evidence>
<dbReference type="GO" id="GO:0005815">
    <property type="term" value="C:microtubule organizing center"/>
    <property type="evidence" value="ECO:0007669"/>
    <property type="project" value="TreeGrafter"/>
</dbReference>
<keyword evidence="1" id="KW-0175">Coiled coil</keyword>
<feature type="coiled-coil region" evidence="1">
    <location>
        <begin position="250"/>
        <end position="277"/>
    </location>
</feature>
<dbReference type="OrthoDB" id="299638at2759"/>
<dbReference type="Proteomes" id="UP001148018">
    <property type="component" value="Unassembled WGS sequence"/>
</dbReference>
<keyword evidence="4" id="KW-1185">Reference proteome</keyword>
<feature type="coiled-coil region" evidence="1">
    <location>
        <begin position="589"/>
        <end position="633"/>
    </location>
</feature>
<feature type="region of interest" description="Disordered" evidence="2">
    <location>
        <begin position="647"/>
        <end position="711"/>
    </location>
</feature>
<sequence>MPPKKQQRKPMANISSSLDLESEDISLETTVPTEDVSSSDEQRNGSQKVTRQLIERKELLHNVQLLKIELSQRNLVIDNMKVDHLTRVEELEEGLNDALHQKQVLALRLDSQLKLAQEENRKRQSMSKQEMDGILLRQQQLEETNRQLCDRAGQLRRSLRELDISQVKYQELQALPDDKLSIPEYVAMRFYEVVSPLRGQLADLHTRTSGLTEELDTHRNQSKTLMESYDEERRLRTELELRCQRLTLGLADTKQERDGLEVEVKELRRRMETLDLAHSSQGRERDGLSKEVATLQQSACLLQKDKDYLHRQNMELSVRCAHEEDRLERLQVQLEDAKRAREEAYEKYVSSGDQYKSEYEAKLREELENIRLKTGQEIDHLQQASREMYERENRNLREARDNAVMEKDRAVVSERDSQSRYDQLLEQYRQLQLGTDSRTAELSNQAKLHALEAERAQLVQEETAKALGQCQVECEKQQKKLEMLTQEFYGLQTVSEKRAAELQAQNAEQAARLQTYERLEQELDQVTVQAAEMENEEEAERVLFSYGYGANVPTTAKRRLQQSVHLARRQTQQPYSYLIESVRQRDAQIASLKEQVTSLGDDVSSLRKERTALQQVKNKMAADLERLLNHREELAVMKQVLISMHSGQEDSLGGDHKAGARLTGLGPRRPKGLSAAAEEEAAEVPGRPKPTVFTKKEVPDWYRNKRNTQPK</sequence>